<dbReference type="Pfam" id="PF07654">
    <property type="entry name" value="C1-set"/>
    <property type="match status" value="1"/>
</dbReference>
<feature type="domain" description="Ig-like" evidence="3">
    <location>
        <begin position="146"/>
        <end position="247"/>
    </location>
</feature>
<gene>
    <name evidence="4" type="ORF">GDO54_003023</name>
</gene>
<dbReference type="SMART" id="SM00406">
    <property type="entry name" value="IGv"/>
    <property type="match status" value="1"/>
</dbReference>
<feature type="chain" id="PRO_5043785913" description="Ig-like domain-containing protein" evidence="2">
    <location>
        <begin position="28"/>
        <end position="446"/>
    </location>
</feature>
<dbReference type="InterPro" id="IPR003006">
    <property type="entry name" value="Ig/MHC_CS"/>
</dbReference>
<dbReference type="SUPFAM" id="SSF48726">
    <property type="entry name" value="Immunoglobulin"/>
    <property type="match status" value="2"/>
</dbReference>
<name>A0AAV3A001_PYXAD</name>
<evidence type="ECO:0000313" key="4">
    <source>
        <dbReference type="EMBL" id="DBA17601.1"/>
    </source>
</evidence>
<feature type="domain" description="Ig-like" evidence="3">
    <location>
        <begin position="22"/>
        <end position="127"/>
    </location>
</feature>
<evidence type="ECO:0000256" key="1">
    <source>
        <dbReference type="SAM" id="Phobius"/>
    </source>
</evidence>
<dbReference type="CDD" id="cd00098">
    <property type="entry name" value="IgC1"/>
    <property type="match status" value="1"/>
</dbReference>
<feature type="signal peptide" evidence="2">
    <location>
        <begin position="1"/>
        <end position="27"/>
    </location>
</feature>
<dbReference type="Gene3D" id="2.60.40.10">
    <property type="entry name" value="Immunoglobulins"/>
    <property type="match status" value="2"/>
</dbReference>
<dbReference type="EMBL" id="DYDO01000010">
    <property type="protein sequence ID" value="DBA17601.1"/>
    <property type="molecule type" value="Genomic_DNA"/>
</dbReference>
<reference evidence="4" key="1">
    <citation type="thesis" date="2020" institute="ProQuest LLC" country="789 East Eisenhower Parkway, Ann Arbor, MI, USA">
        <title>Comparative Genomics and Chromosome Evolution.</title>
        <authorList>
            <person name="Mudd A.B."/>
        </authorList>
    </citation>
    <scope>NUCLEOTIDE SEQUENCE</scope>
    <source>
        <strain evidence="4">1538</strain>
        <tissue evidence="4">Blood</tissue>
    </source>
</reference>
<dbReference type="PROSITE" id="PS50835">
    <property type="entry name" value="IG_LIKE"/>
    <property type="match status" value="2"/>
</dbReference>
<dbReference type="InterPro" id="IPR013106">
    <property type="entry name" value="Ig_V-set"/>
</dbReference>
<dbReference type="PANTHER" id="PTHR45889">
    <property type="entry name" value="IG-LIKE DOMAIN-CONTAINING PROTEIN"/>
    <property type="match status" value="1"/>
</dbReference>
<evidence type="ECO:0000259" key="3">
    <source>
        <dbReference type="PROSITE" id="PS50835"/>
    </source>
</evidence>
<keyword evidence="1" id="KW-1133">Transmembrane helix</keyword>
<dbReference type="GO" id="GO:0007156">
    <property type="term" value="P:homophilic cell adhesion via plasma membrane adhesion molecules"/>
    <property type="evidence" value="ECO:0007669"/>
    <property type="project" value="TreeGrafter"/>
</dbReference>
<dbReference type="InterPro" id="IPR007110">
    <property type="entry name" value="Ig-like_dom"/>
</dbReference>
<comment type="caution">
    <text evidence="4">The sequence shown here is derived from an EMBL/GenBank/DDBJ whole genome shotgun (WGS) entry which is preliminary data.</text>
</comment>
<dbReference type="Proteomes" id="UP001181693">
    <property type="component" value="Unassembled WGS sequence"/>
</dbReference>
<organism evidence="4 5">
    <name type="scientific">Pyxicephalus adspersus</name>
    <name type="common">African bullfrog</name>
    <dbReference type="NCBI Taxonomy" id="30357"/>
    <lineage>
        <taxon>Eukaryota</taxon>
        <taxon>Metazoa</taxon>
        <taxon>Chordata</taxon>
        <taxon>Craniata</taxon>
        <taxon>Vertebrata</taxon>
        <taxon>Euteleostomi</taxon>
        <taxon>Amphibia</taxon>
        <taxon>Batrachia</taxon>
        <taxon>Anura</taxon>
        <taxon>Neobatrachia</taxon>
        <taxon>Ranoidea</taxon>
        <taxon>Pyxicephalidae</taxon>
        <taxon>Pyxicephalinae</taxon>
        <taxon>Pyxicephalus</taxon>
    </lineage>
</organism>
<proteinExistence type="predicted"/>
<dbReference type="PANTHER" id="PTHR45889:SF5">
    <property type="entry name" value="CELL ADHESION MOLECULE 3"/>
    <property type="match status" value="1"/>
</dbReference>
<dbReference type="SMART" id="SM00407">
    <property type="entry name" value="IGc1"/>
    <property type="match status" value="1"/>
</dbReference>
<keyword evidence="2" id="KW-0732">Signal</keyword>
<dbReference type="InterPro" id="IPR036179">
    <property type="entry name" value="Ig-like_dom_sf"/>
</dbReference>
<dbReference type="InterPro" id="IPR013783">
    <property type="entry name" value="Ig-like_fold"/>
</dbReference>
<keyword evidence="1" id="KW-0812">Transmembrane</keyword>
<keyword evidence="1" id="KW-0472">Membrane</keyword>
<dbReference type="AlphaFoldDB" id="A0AAV3A001"/>
<dbReference type="Pfam" id="PF07686">
    <property type="entry name" value="V-set"/>
    <property type="match status" value="1"/>
</dbReference>
<dbReference type="SMART" id="SM00409">
    <property type="entry name" value="IG"/>
    <property type="match status" value="2"/>
</dbReference>
<feature type="transmembrane region" description="Helical" evidence="1">
    <location>
        <begin position="263"/>
        <end position="284"/>
    </location>
</feature>
<dbReference type="PROSITE" id="PS00290">
    <property type="entry name" value="IG_MHC"/>
    <property type="match status" value="1"/>
</dbReference>
<dbReference type="InterPro" id="IPR003597">
    <property type="entry name" value="Ig_C1-set"/>
</dbReference>
<accession>A0AAV3A001</accession>
<evidence type="ECO:0000313" key="5">
    <source>
        <dbReference type="Proteomes" id="UP001181693"/>
    </source>
</evidence>
<sequence length="446" mass="49092">MAFGQTLGDVVILGLLVAICFPYMGHSEDIDIVGMQSPIKALLGENITIPCILPTNTQELNPSSVEVSWTKKSSGGEEQVVYKYLGNSHEKQRAGTSMEKSGLKKGNASLILQDVNINDTGEYTCKVFFTPDKATGTIKMKVLAQPNVVVTSSKSIVEPGKEKTFTCNATKFYPKEVKIQWYKYNRSSFTWSSLGGATYTTAVEQNSDGTFNVTSLLIVVPNSLKEDGDKFSCNVTHESLDHDKNVTIILKVEEPSGNLLSTILNINLIPVILAIIAVFAVGIFKVPPKISDIVGLDDLVHMKRSALTFMVSGFKLKEIEIHLYIKRAGLEEKYKVASWKYLSHNVKQSTEDHASGGIGMVNYSEVSSQKNEILPLKLKGSFMFYSCLCSTHITPDKDMDEGAELFIEVIHPARTFQTVSQMLNISEAERVGKPFTSKNLGTHVGQ</sequence>
<protein>
    <recommendedName>
        <fullName evidence="3">Ig-like domain-containing protein</fullName>
    </recommendedName>
</protein>
<dbReference type="GO" id="GO:0042734">
    <property type="term" value="C:presynaptic membrane"/>
    <property type="evidence" value="ECO:0007669"/>
    <property type="project" value="TreeGrafter"/>
</dbReference>
<keyword evidence="5" id="KW-1185">Reference proteome</keyword>
<evidence type="ECO:0000256" key="2">
    <source>
        <dbReference type="SAM" id="SignalP"/>
    </source>
</evidence>
<dbReference type="InterPro" id="IPR003599">
    <property type="entry name" value="Ig_sub"/>
</dbReference>